<accession>A0A9Q8ZHX6</accession>
<feature type="compositionally biased region" description="Basic and acidic residues" evidence="1">
    <location>
        <begin position="190"/>
        <end position="201"/>
    </location>
</feature>
<feature type="compositionally biased region" description="Low complexity" evidence="1">
    <location>
        <begin position="257"/>
        <end position="267"/>
    </location>
</feature>
<dbReference type="OrthoDB" id="3800892at2759"/>
<feature type="compositionally biased region" description="Polar residues" evidence="1">
    <location>
        <begin position="340"/>
        <end position="350"/>
    </location>
</feature>
<proteinExistence type="predicted"/>
<dbReference type="AlphaFoldDB" id="A0A9Q8ZHX6"/>
<keyword evidence="3" id="KW-1185">Reference proteome</keyword>
<dbReference type="EMBL" id="CP089281">
    <property type="protein sequence ID" value="USP82515.1"/>
    <property type="molecule type" value="Genomic_DNA"/>
</dbReference>
<evidence type="ECO:0000256" key="1">
    <source>
        <dbReference type="SAM" id="MobiDB-lite"/>
    </source>
</evidence>
<gene>
    <name evidence="2" type="ORF">yc1106_09789</name>
</gene>
<organism evidence="2 3">
    <name type="scientific">Curvularia clavata</name>
    <dbReference type="NCBI Taxonomy" id="95742"/>
    <lineage>
        <taxon>Eukaryota</taxon>
        <taxon>Fungi</taxon>
        <taxon>Dikarya</taxon>
        <taxon>Ascomycota</taxon>
        <taxon>Pezizomycotina</taxon>
        <taxon>Dothideomycetes</taxon>
        <taxon>Pleosporomycetidae</taxon>
        <taxon>Pleosporales</taxon>
        <taxon>Pleosporineae</taxon>
        <taxon>Pleosporaceae</taxon>
        <taxon>Curvularia</taxon>
    </lineage>
</organism>
<evidence type="ECO:0000313" key="3">
    <source>
        <dbReference type="Proteomes" id="UP001056012"/>
    </source>
</evidence>
<evidence type="ECO:0000313" key="2">
    <source>
        <dbReference type="EMBL" id="USP82515.1"/>
    </source>
</evidence>
<protein>
    <submittedName>
        <fullName evidence="2">Uncharacterized protein</fullName>
    </submittedName>
</protein>
<reference evidence="2" key="1">
    <citation type="submission" date="2021-12" db="EMBL/GenBank/DDBJ databases">
        <title>Curvularia clavata genome.</title>
        <authorList>
            <person name="Cao Y."/>
        </authorList>
    </citation>
    <scope>NUCLEOTIDE SEQUENCE</scope>
    <source>
        <strain evidence="2">Yc1106</strain>
    </source>
</reference>
<feature type="region of interest" description="Disordered" evidence="1">
    <location>
        <begin position="401"/>
        <end position="420"/>
    </location>
</feature>
<feature type="region of interest" description="Disordered" evidence="1">
    <location>
        <begin position="253"/>
        <end position="358"/>
    </location>
</feature>
<sequence>MACGGHTIKCKSCTTVLAAVTSTGLTPVPSLDDSGCSTCERFSTLYDAVQAADAEWATFENKRDSITKSFARDKHKRARMEFDNWLMTVEALPTTRTEECAARLDDATPEAQTLLFHGSQEPKPTITRRRSHSPTTQHTTFAEELSDPRPQQLNDASLSFRPSPKRSRSTNSVSGRKRLKFSDTVEFHETYRSSEEYHRPSEQYVRGRNAPPEGSEYMDTSGSGQTFLRFTQMKKVGAKWVELSEEELAKKNKSLGPAPAQQQPVAAESQETKGNATDALERNGVAPSDARAARLARRAREASGINSAQPRNTRRATNRSSKIARQVEDGTPAGIEKSSAGPTAPSSSKTVEAKATITDEGVNSPKEIRMGQDGMKKASITTIEKASIEAMRNDEIQEPQSYHGGLHLNTPSSGTGADRSEAIERDTKIMETTRSPPAVAENHPQTNERAIQTSCIGWQDAYASTALDGRNVTATIVGEDPKSQIDKN</sequence>
<dbReference type="VEuPathDB" id="FungiDB:yc1106_09789"/>
<feature type="region of interest" description="Disordered" evidence="1">
    <location>
        <begin position="190"/>
        <end position="223"/>
    </location>
</feature>
<feature type="region of interest" description="Disordered" evidence="1">
    <location>
        <begin position="114"/>
        <end position="177"/>
    </location>
</feature>
<name>A0A9Q8ZHX6_CURCL</name>
<dbReference type="Proteomes" id="UP001056012">
    <property type="component" value="Chromosome 8"/>
</dbReference>